<evidence type="ECO:0000256" key="5">
    <source>
        <dbReference type="ARBA" id="ARBA00023136"/>
    </source>
</evidence>
<dbReference type="Gramene" id="Pp3c18_21450V3.4">
    <property type="protein sequence ID" value="Pp3c18_21450V3.4"/>
    <property type="gene ID" value="Pp3c18_21450"/>
</dbReference>
<feature type="transmembrane region" description="Helical" evidence="7">
    <location>
        <begin position="667"/>
        <end position="689"/>
    </location>
</feature>
<feature type="transmembrane region" description="Helical" evidence="7">
    <location>
        <begin position="913"/>
        <end position="933"/>
    </location>
</feature>
<dbReference type="EnsemblPlants" id="Pp3c18_21450V3.3">
    <property type="protein sequence ID" value="Pp3c18_21450V3.3"/>
    <property type="gene ID" value="Pp3c18_21450"/>
</dbReference>
<evidence type="ECO:0008006" key="11">
    <source>
        <dbReference type="Google" id="ProtNLM"/>
    </source>
</evidence>
<keyword evidence="4 7" id="KW-1133">Transmembrane helix</keyword>
<gene>
    <name evidence="9" type="primary">LOC112294979</name>
    <name evidence="8" type="ORF">PHYPA_023419</name>
</gene>
<dbReference type="AlphaFoldDB" id="A0A2K1J1W1"/>
<feature type="compositionally biased region" description="Basic and acidic residues" evidence="6">
    <location>
        <begin position="424"/>
        <end position="467"/>
    </location>
</feature>
<evidence type="ECO:0000256" key="6">
    <source>
        <dbReference type="SAM" id="MobiDB-lite"/>
    </source>
</evidence>
<feature type="transmembrane region" description="Helical" evidence="7">
    <location>
        <begin position="822"/>
        <end position="844"/>
    </location>
</feature>
<name>A0A2K1J1W1_PHYPA</name>
<dbReference type="Pfam" id="PF04515">
    <property type="entry name" value="Choline_transpo"/>
    <property type="match status" value="1"/>
</dbReference>
<feature type="region of interest" description="Disordered" evidence="6">
    <location>
        <begin position="154"/>
        <end position="326"/>
    </location>
</feature>
<evidence type="ECO:0000313" key="8">
    <source>
        <dbReference type="EMBL" id="PNR35519.1"/>
    </source>
</evidence>
<feature type="transmembrane region" description="Helical" evidence="7">
    <location>
        <begin position="782"/>
        <end position="801"/>
    </location>
</feature>
<sequence length="1098" mass="126720">MLDLGLRVQEFEYQDAAMEYYNEHERLRPYAPRDEYVLQTREGPDYIFEGTTPASDPYWKPPLFRAVPVYQPFPLREDYRRGVPYEVYPRTLSPPTYTPDDLIGSIFDFRPPPQCVYGRGPSYWRFDSGRGSEHGIRWPLQEFPLSDYHRRPTHEFDYGRRPQPQHELRPPEFNNRPWLYLDQGPPEFDRRHPPDVDKRYLPEFDRRQSPDFDGRHPPELNRRHPPEFDLRQPPEIERRYPPQVDRSYPHEFDRRQPPGFDGGQPSEVDRRYPQEFDRRYPQEFDRRYPPEVGRRYPPEVDRRHPPEVDRRHPPEVDRRYPPEVDRRHPPEVYRRYPHGFDPWQPSEVNRIHPPEFDLRYPPRVYRRQPPDFNRRYPPEVDRRQPPDFNRRYPPEVVRRQAPDFDRRYPPEFDRRPQPQYDNRPVQEIDPRPPELDRRAPHEYEQRRHHEFGRRPELPSEKRPEPLYDHGPPPPPPPKSDQRNPPTVVPSDAGLQPPLSSELQQQSHRPESPKRAASPPQQAAALSPKDNAKETAASPPRPPADDVGSQIPPTPSEPVAAPPSPQEDTSRDISREQQPPDVEPQFVVPVPCETEDRPPDKPAHHQLDEFPEGNPPEKDIEGRGDLGAVSYATHMEVGPPSLGKDVYYVPTTEHGRVKWKHFQACKHYWAGFLFILHFWVGVGVCIYLGVRGVIKTNQNEELVRTYALAHSPAPLLPERLYNMKHWAPQLAVATGAGWLFAFIWQSLIRAHPAPMIKISLYLGTLCTGLLGIILLSTGTAKGLVGLLFLALALFQGLYVHHVRHRMEFTGIMLRKAILAVHEYKSLYILSVWTVFLAMFWLALWIFGVSGALSFTYGGYYVALLVVSLAWSIEVLRNTINVTVAGVVGTNYYEMGNKPHFPVLRSYQRAWTVSFGSVCLGSMFVGPVTALHALAKHIANEQGSNEFLFSCTNCLLGLMEYLIRHFNKWAFVGVGLHGKSFATSAKETWRIFQETETMLLVSDDLTGAVLFTGCIIGGVVTALVGGCWSFATRRYLTVGVSIISFFLGFLVTYLTMAVSESAVAANYVCFAEDSNILSKHDPALAQYMIHRKNKLDERLA</sequence>
<keyword evidence="5 7" id="KW-0472">Membrane</keyword>
<dbReference type="Gramene" id="Pp3c18_21450V3.2">
    <property type="protein sequence ID" value="Pp3c18_21450V3.2"/>
    <property type="gene ID" value="Pp3c18_21450"/>
</dbReference>
<dbReference type="KEGG" id="ppp:112294979"/>
<feature type="compositionally biased region" description="Basic and acidic residues" evidence="6">
    <location>
        <begin position="247"/>
        <end position="256"/>
    </location>
</feature>
<accession>A0A2K1J1W1</accession>
<evidence type="ECO:0000256" key="2">
    <source>
        <dbReference type="ARBA" id="ARBA00007168"/>
    </source>
</evidence>
<organism evidence="8">
    <name type="scientific">Physcomitrium patens</name>
    <name type="common">Spreading-leaved earth moss</name>
    <name type="synonym">Physcomitrella patens</name>
    <dbReference type="NCBI Taxonomy" id="3218"/>
    <lineage>
        <taxon>Eukaryota</taxon>
        <taxon>Viridiplantae</taxon>
        <taxon>Streptophyta</taxon>
        <taxon>Embryophyta</taxon>
        <taxon>Bryophyta</taxon>
        <taxon>Bryophytina</taxon>
        <taxon>Bryopsida</taxon>
        <taxon>Funariidae</taxon>
        <taxon>Funariales</taxon>
        <taxon>Funariaceae</taxon>
        <taxon>Physcomitrium</taxon>
    </lineage>
</organism>
<feature type="compositionally biased region" description="Basic and acidic residues" evidence="6">
    <location>
        <begin position="154"/>
        <end position="170"/>
    </location>
</feature>
<feature type="compositionally biased region" description="Low complexity" evidence="6">
    <location>
        <begin position="494"/>
        <end position="506"/>
    </location>
</feature>
<protein>
    <recommendedName>
        <fullName evidence="11">Choline transporter-like protein</fullName>
    </recommendedName>
</protein>
<dbReference type="GeneID" id="112294979"/>
<keyword evidence="10" id="KW-1185">Reference proteome</keyword>
<reference evidence="8 10" key="2">
    <citation type="journal article" date="2018" name="Plant J.">
        <title>The Physcomitrella patens chromosome-scale assembly reveals moss genome structure and evolution.</title>
        <authorList>
            <person name="Lang D."/>
            <person name="Ullrich K.K."/>
            <person name="Murat F."/>
            <person name="Fuchs J."/>
            <person name="Jenkins J."/>
            <person name="Haas F.B."/>
            <person name="Piednoel M."/>
            <person name="Gundlach H."/>
            <person name="Van Bel M."/>
            <person name="Meyberg R."/>
            <person name="Vives C."/>
            <person name="Morata J."/>
            <person name="Symeonidi A."/>
            <person name="Hiss M."/>
            <person name="Muchero W."/>
            <person name="Kamisugi Y."/>
            <person name="Saleh O."/>
            <person name="Blanc G."/>
            <person name="Decker E.L."/>
            <person name="van Gessel N."/>
            <person name="Grimwood J."/>
            <person name="Hayes R.D."/>
            <person name="Graham S.W."/>
            <person name="Gunter L.E."/>
            <person name="McDaniel S.F."/>
            <person name="Hoernstein S.N.W."/>
            <person name="Larsson A."/>
            <person name="Li F.W."/>
            <person name="Perroud P.F."/>
            <person name="Phillips J."/>
            <person name="Ranjan P."/>
            <person name="Rokshar D.S."/>
            <person name="Rothfels C.J."/>
            <person name="Schneider L."/>
            <person name="Shu S."/>
            <person name="Stevenson D.W."/>
            <person name="Thummler F."/>
            <person name="Tillich M."/>
            <person name="Villarreal Aguilar J.C."/>
            <person name="Widiez T."/>
            <person name="Wong G.K."/>
            <person name="Wymore A."/>
            <person name="Zhang Y."/>
            <person name="Zimmer A.D."/>
            <person name="Quatrano R.S."/>
            <person name="Mayer K.F.X."/>
            <person name="Goodstein D."/>
            <person name="Casacuberta J.M."/>
            <person name="Vandepoele K."/>
            <person name="Reski R."/>
            <person name="Cuming A.C."/>
            <person name="Tuskan G.A."/>
            <person name="Maumus F."/>
            <person name="Salse J."/>
            <person name="Schmutz J."/>
            <person name="Rensing S.A."/>
        </authorList>
    </citation>
    <scope>NUCLEOTIDE SEQUENCE [LARGE SCALE GENOMIC DNA]</scope>
    <source>
        <strain evidence="9 10">cv. Gransden 2004</strain>
    </source>
</reference>
<dbReference type="Proteomes" id="UP000006727">
    <property type="component" value="Chromosome 18"/>
</dbReference>
<comment type="subcellular location">
    <subcellularLocation>
        <location evidence="1">Membrane</location>
        <topology evidence="1">Multi-pass membrane protein</topology>
    </subcellularLocation>
</comment>
<dbReference type="InterPro" id="IPR007603">
    <property type="entry name" value="Choline_transptr-like"/>
</dbReference>
<dbReference type="PaxDb" id="3218-PP1S33_84V6.1"/>
<dbReference type="PANTHER" id="PTHR12385:SF93">
    <property type="entry name" value="CHOLINE TRANSPORTER-LIKE PROTEIN"/>
    <property type="match status" value="1"/>
</dbReference>
<feature type="compositionally biased region" description="Basic and acidic residues" evidence="6">
    <location>
        <begin position="267"/>
        <end position="326"/>
    </location>
</feature>
<reference evidence="8 10" key="1">
    <citation type="journal article" date="2008" name="Science">
        <title>The Physcomitrella genome reveals evolutionary insights into the conquest of land by plants.</title>
        <authorList>
            <person name="Rensing S."/>
            <person name="Lang D."/>
            <person name="Zimmer A."/>
            <person name="Terry A."/>
            <person name="Salamov A."/>
            <person name="Shapiro H."/>
            <person name="Nishiyama T."/>
            <person name="Perroud P.-F."/>
            <person name="Lindquist E."/>
            <person name="Kamisugi Y."/>
            <person name="Tanahashi T."/>
            <person name="Sakakibara K."/>
            <person name="Fujita T."/>
            <person name="Oishi K."/>
            <person name="Shin-I T."/>
            <person name="Kuroki Y."/>
            <person name="Toyoda A."/>
            <person name="Suzuki Y."/>
            <person name="Hashimoto A."/>
            <person name="Yamaguchi K."/>
            <person name="Sugano A."/>
            <person name="Kohara Y."/>
            <person name="Fujiyama A."/>
            <person name="Anterola A."/>
            <person name="Aoki S."/>
            <person name="Ashton N."/>
            <person name="Barbazuk W.B."/>
            <person name="Barker E."/>
            <person name="Bennetzen J."/>
            <person name="Bezanilla M."/>
            <person name="Blankenship R."/>
            <person name="Cho S.H."/>
            <person name="Dutcher S."/>
            <person name="Estelle M."/>
            <person name="Fawcett J.A."/>
            <person name="Gundlach H."/>
            <person name="Hanada K."/>
            <person name="Heyl A."/>
            <person name="Hicks K.A."/>
            <person name="Hugh J."/>
            <person name="Lohr M."/>
            <person name="Mayer K."/>
            <person name="Melkozernov A."/>
            <person name="Murata T."/>
            <person name="Nelson D."/>
            <person name="Pils B."/>
            <person name="Prigge M."/>
            <person name="Reiss B."/>
            <person name="Renner T."/>
            <person name="Rombauts S."/>
            <person name="Rushton P."/>
            <person name="Sanderfoot A."/>
            <person name="Schween G."/>
            <person name="Shiu S.-H."/>
            <person name="Stueber K."/>
            <person name="Theodoulou F.L."/>
            <person name="Tu H."/>
            <person name="Van de Peer Y."/>
            <person name="Verrier P.J."/>
            <person name="Waters E."/>
            <person name="Wood A."/>
            <person name="Yang L."/>
            <person name="Cove D."/>
            <person name="Cuming A."/>
            <person name="Hasebe M."/>
            <person name="Lucas S."/>
            <person name="Mishler D.B."/>
            <person name="Reski R."/>
            <person name="Grigoriev I."/>
            <person name="Quatrano R.S."/>
            <person name="Boore J.L."/>
        </authorList>
    </citation>
    <scope>NUCLEOTIDE SEQUENCE [LARGE SCALE GENOMIC DNA]</scope>
    <source>
        <strain evidence="9 10">cv. Gransden 2004</strain>
    </source>
</reference>
<dbReference type="EnsemblPlants" id="Pp3c18_21450V3.4">
    <property type="protein sequence ID" value="Pp3c18_21450V3.4"/>
    <property type="gene ID" value="Pp3c18_21450"/>
</dbReference>
<dbReference type="Gramene" id="Pp3c18_21450V3.1">
    <property type="protein sequence ID" value="Pp3c18_21450V3.1"/>
    <property type="gene ID" value="Pp3c18_21450"/>
</dbReference>
<evidence type="ECO:0000256" key="7">
    <source>
        <dbReference type="SAM" id="Phobius"/>
    </source>
</evidence>
<dbReference type="GO" id="GO:0022857">
    <property type="term" value="F:transmembrane transporter activity"/>
    <property type="evidence" value="ECO:0000318"/>
    <property type="project" value="GO_Central"/>
</dbReference>
<feature type="transmembrane region" description="Helical" evidence="7">
    <location>
        <begin position="1006"/>
        <end position="1026"/>
    </location>
</feature>
<feature type="compositionally biased region" description="Low complexity" evidence="6">
    <location>
        <begin position="515"/>
        <end position="527"/>
    </location>
</feature>
<feature type="transmembrane region" description="Helical" evidence="7">
    <location>
        <begin position="1033"/>
        <end position="1054"/>
    </location>
</feature>
<evidence type="ECO:0000313" key="10">
    <source>
        <dbReference type="Proteomes" id="UP000006727"/>
    </source>
</evidence>
<dbReference type="RefSeq" id="XP_024401779.1">
    <property type="nucleotide sequence ID" value="XM_024546011.2"/>
</dbReference>
<dbReference type="GO" id="GO:0055085">
    <property type="term" value="P:transmembrane transport"/>
    <property type="evidence" value="ECO:0000318"/>
    <property type="project" value="GO_Central"/>
</dbReference>
<reference evidence="9" key="3">
    <citation type="submission" date="2020-12" db="UniProtKB">
        <authorList>
            <consortium name="EnsemblPlants"/>
        </authorList>
    </citation>
    <scope>IDENTIFICATION</scope>
</reference>
<dbReference type="EMBL" id="ABEU02000018">
    <property type="protein sequence ID" value="PNR35519.1"/>
    <property type="molecule type" value="Genomic_DNA"/>
</dbReference>
<keyword evidence="3 7" id="KW-0812">Transmembrane</keyword>
<evidence type="ECO:0000256" key="1">
    <source>
        <dbReference type="ARBA" id="ARBA00004141"/>
    </source>
</evidence>
<feature type="compositionally biased region" description="Pro residues" evidence="6">
    <location>
        <begin position="551"/>
        <end position="564"/>
    </location>
</feature>
<feature type="transmembrane region" description="Helical" evidence="7">
    <location>
        <begin position="850"/>
        <end position="869"/>
    </location>
</feature>
<feature type="transmembrane region" description="Helical" evidence="7">
    <location>
        <begin position="759"/>
        <end position="776"/>
    </location>
</feature>
<dbReference type="EnsemblPlants" id="Pp3c18_21450V3.1">
    <property type="protein sequence ID" value="Pp3c18_21450V3.1"/>
    <property type="gene ID" value="Pp3c18_21450"/>
</dbReference>
<proteinExistence type="inferred from homology"/>
<evidence type="ECO:0000313" key="9">
    <source>
        <dbReference type="EnsemblPlants" id="Pp3c18_21450V3.1"/>
    </source>
</evidence>
<feature type="compositionally biased region" description="Basic and acidic residues" evidence="6">
    <location>
        <begin position="349"/>
        <end position="360"/>
    </location>
</feature>
<evidence type="ECO:0000256" key="4">
    <source>
        <dbReference type="ARBA" id="ARBA00022989"/>
    </source>
</evidence>
<comment type="similarity">
    <text evidence="2">Belongs to the CTL (choline transporter-like) family.</text>
</comment>
<evidence type="ECO:0000256" key="3">
    <source>
        <dbReference type="ARBA" id="ARBA00022692"/>
    </source>
</evidence>
<dbReference type="Gramene" id="Pp3c18_21450V3.3">
    <property type="protein sequence ID" value="Pp3c18_21450V3.3"/>
    <property type="gene ID" value="Pp3c18_21450"/>
</dbReference>
<dbReference type="PANTHER" id="PTHR12385">
    <property type="entry name" value="CHOLINE TRANSPORTER-LIKE (SLC FAMILY 44)"/>
    <property type="match status" value="1"/>
</dbReference>
<feature type="compositionally biased region" description="Basic and acidic residues" evidence="6">
    <location>
        <begin position="593"/>
        <end position="607"/>
    </location>
</feature>
<dbReference type="EnsemblPlants" id="Pp3c18_21450V3.2">
    <property type="protein sequence ID" value="Pp3c18_21450V3.2"/>
    <property type="gene ID" value="Pp3c18_21450"/>
</dbReference>
<feature type="region of interest" description="Disordered" evidence="6">
    <location>
        <begin position="344"/>
        <end position="619"/>
    </location>
</feature>
<dbReference type="OrthoDB" id="44736at2759"/>
<feature type="compositionally biased region" description="Basic and acidic residues" evidence="6">
    <location>
        <begin position="368"/>
        <end position="416"/>
    </location>
</feature>
<feature type="compositionally biased region" description="Basic and acidic residues" evidence="6">
    <location>
        <begin position="187"/>
        <end position="240"/>
    </location>
</feature>
<dbReference type="GO" id="GO:0016020">
    <property type="term" value="C:membrane"/>
    <property type="evidence" value="ECO:0000318"/>
    <property type="project" value="GO_Central"/>
</dbReference>